<evidence type="ECO:0000313" key="2">
    <source>
        <dbReference type="EMBL" id="CAJ62764.1"/>
    </source>
</evidence>
<accession>Q0RIA7</accession>
<feature type="compositionally biased region" description="Low complexity" evidence="1">
    <location>
        <begin position="85"/>
        <end position="94"/>
    </location>
</feature>
<dbReference type="AlphaFoldDB" id="Q0RIA7"/>
<dbReference type="STRING" id="326424.FRAAL4122"/>
<organism evidence="2 3">
    <name type="scientific">Frankia alni (strain DSM 45986 / CECT 9034 / ACN14a)</name>
    <dbReference type="NCBI Taxonomy" id="326424"/>
    <lineage>
        <taxon>Bacteria</taxon>
        <taxon>Bacillati</taxon>
        <taxon>Actinomycetota</taxon>
        <taxon>Actinomycetes</taxon>
        <taxon>Frankiales</taxon>
        <taxon>Frankiaceae</taxon>
        <taxon>Frankia</taxon>
    </lineage>
</organism>
<dbReference type="EMBL" id="CT573213">
    <property type="protein sequence ID" value="CAJ62764.1"/>
    <property type="molecule type" value="Genomic_DNA"/>
</dbReference>
<gene>
    <name evidence="2" type="ordered locus">FRAAL4122</name>
</gene>
<feature type="region of interest" description="Disordered" evidence="1">
    <location>
        <begin position="72"/>
        <end position="107"/>
    </location>
</feature>
<dbReference type="HOGENOM" id="CLU_2206179_0_0_11"/>
<evidence type="ECO:0000313" key="3">
    <source>
        <dbReference type="Proteomes" id="UP000000657"/>
    </source>
</evidence>
<evidence type="ECO:0000256" key="1">
    <source>
        <dbReference type="SAM" id="MobiDB-lite"/>
    </source>
</evidence>
<dbReference type="KEGG" id="fal:FRAAL4122"/>
<proteinExistence type="predicted"/>
<keyword evidence="3" id="KW-1185">Reference proteome</keyword>
<feature type="region of interest" description="Disordered" evidence="1">
    <location>
        <begin position="1"/>
        <end position="27"/>
    </location>
</feature>
<protein>
    <submittedName>
        <fullName evidence="2">Uncharacterized protein</fullName>
    </submittedName>
</protein>
<name>Q0RIA7_FRAAA</name>
<reference evidence="2 3" key="1">
    <citation type="journal article" date="2007" name="Genome Res.">
        <title>Genome characteristics of facultatively symbiotic Frankia sp. strains reflect host range and host plant biogeography.</title>
        <authorList>
            <person name="Normand P."/>
            <person name="Lapierre P."/>
            <person name="Tisa L.S."/>
            <person name="Gogarten J.P."/>
            <person name="Alloisio N."/>
            <person name="Bagnarol E."/>
            <person name="Bassi C.A."/>
            <person name="Berry A.M."/>
            <person name="Bickhart D.M."/>
            <person name="Choisne N."/>
            <person name="Couloux A."/>
            <person name="Cournoyer B."/>
            <person name="Cruveiller S."/>
            <person name="Daubin V."/>
            <person name="Demange N."/>
            <person name="Francino M.P."/>
            <person name="Goltsman E."/>
            <person name="Huang Y."/>
            <person name="Kopp O.R."/>
            <person name="Labarre L."/>
            <person name="Lapidus A."/>
            <person name="Lavire C."/>
            <person name="Marechal J."/>
            <person name="Martinez M."/>
            <person name="Mastronunzio J.E."/>
            <person name="Mullin B.C."/>
            <person name="Niemann J."/>
            <person name="Pujic P."/>
            <person name="Rawnsley T."/>
            <person name="Rouy Z."/>
            <person name="Schenowitz C."/>
            <person name="Sellstedt A."/>
            <person name="Tavares F."/>
            <person name="Tomkins J.P."/>
            <person name="Vallenet D."/>
            <person name="Valverde C."/>
            <person name="Wall L.G."/>
            <person name="Wang Y."/>
            <person name="Medigue C."/>
            <person name="Benson D.R."/>
        </authorList>
    </citation>
    <scope>NUCLEOTIDE SEQUENCE [LARGE SCALE GENOMIC DNA]</scope>
    <source>
        <strain evidence="3">DSM 45986 / CECT 9034 / ACN14a</strain>
    </source>
</reference>
<dbReference type="Proteomes" id="UP000000657">
    <property type="component" value="Chromosome"/>
</dbReference>
<sequence>MATLAVDTGFPSAAAPPPPAAPAEADAIPGIPAMPGIGVGVVPPFAPAPEAPAPEVAVALGAYAGAAACEVPSDPPPQAARPGMATARTATANSRRGRRIAKEDHIG</sequence>